<reference evidence="2 3" key="1">
    <citation type="journal article" date="2017" name="Syst. Appl. Microbiol.">
        <title>Soybeans inoculated with root zone soils of Canadian native legumes harbour diverse and novel Bradyrhizobium spp. that possess agricultural potential.</title>
        <authorList>
            <person name="Bromfield E.S.P."/>
            <person name="Cloutier S."/>
            <person name="Tambong J.T."/>
            <person name="Tran Thi T.V."/>
        </authorList>
    </citation>
    <scope>NUCLEOTIDE SEQUENCE [LARGE SCALE GENOMIC DNA]</scope>
    <source>
        <strain evidence="2 3">323S2</strain>
    </source>
</reference>
<reference evidence="2 3" key="3">
    <citation type="journal article" date="2022" name="Int. J. Syst. Evol. Microbiol.">
        <title>Strains of Bradyrhizobium barranii sp. nov. associated with legumes native to Canada are symbionts of soybeans and belong to different subspecies (subsp. barranii subsp. nov. and subsp. apii subsp. nov.) and symbiovars (sv. glycinearum and sv. septentrionale).</title>
        <authorList>
            <person name="Bromfield E.S.P."/>
            <person name="Cloutier S."/>
            <person name="Wasai-Hara S."/>
            <person name="Minamisawa K."/>
        </authorList>
    </citation>
    <scope>NUCLEOTIDE SEQUENCE [LARGE SCALE GENOMIC DNA]</scope>
    <source>
        <strain evidence="2 3">323S2</strain>
    </source>
</reference>
<accession>A0A7Z0QA07</accession>
<reference evidence="1" key="2">
    <citation type="submission" date="2020-06" db="EMBL/GenBank/DDBJ databases">
        <title>Whole Genome Sequence of Bradyrhizobium sp. Strain 323S2.</title>
        <authorList>
            <person name="Bromfield E.S.P."/>
        </authorList>
    </citation>
    <scope>NUCLEOTIDE SEQUENCE [LARGE SCALE GENOMIC DNA]</scope>
    <source>
        <strain evidence="1">323S2</strain>
    </source>
</reference>
<gene>
    <name evidence="2" type="ORF">G6321_00048515</name>
    <name evidence="1" type="ORF">G6321_19880</name>
</gene>
<name>A0A7Z0QA07_9BRAD</name>
<evidence type="ECO:0000313" key="2">
    <source>
        <dbReference type="EMBL" id="UGX93364.1"/>
    </source>
</evidence>
<dbReference type="EMBL" id="CP088280">
    <property type="protein sequence ID" value="UGX93364.1"/>
    <property type="molecule type" value="Genomic_DNA"/>
</dbReference>
<sequence>MLDLPPGTYLYALRLPGQPARNETLTVAAGDAWGLLVGPSGDVLPLQMY</sequence>
<proteinExistence type="predicted"/>
<dbReference type="Proteomes" id="UP000564836">
    <property type="component" value="Chromosome"/>
</dbReference>
<dbReference type="AlphaFoldDB" id="A0A7Z0QA07"/>
<organism evidence="1">
    <name type="scientific">Bradyrhizobium barranii subsp. barranii</name>
    <dbReference type="NCBI Taxonomy" id="2823807"/>
    <lineage>
        <taxon>Bacteria</taxon>
        <taxon>Pseudomonadati</taxon>
        <taxon>Pseudomonadota</taxon>
        <taxon>Alphaproteobacteria</taxon>
        <taxon>Hyphomicrobiales</taxon>
        <taxon>Nitrobacteraceae</taxon>
        <taxon>Bradyrhizobium</taxon>
        <taxon>Bradyrhizobium barranii</taxon>
    </lineage>
</organism>
<protein>
    <submittedName>
        <fullName evidence="1">Uncharacterized protein</fullName>
    </submittedName>
</protein>
<evidence type="ECO:0000313" key="3">
    <source>
        <dbReference type="Proteomes" id="UP000564836"/>
    </source>
</evidence>
<dbReference type="EMBL" id="JACBFH010000001">
    <property type="protein sequence ID" value="NYY90608.1"/>
    <property type="molecule type" value="Genomic_DNA"/>
</dbReference>
<evidence type="ECO:0000313" key="1">
    <source>
        <dbReference type="EMBL" id="NYY90608.1"/>
    </source>
</evidence>